<protein>
    <submittedName>
        <fullName evidence="1">Uncharacterized protein</fullName>
    </submittedName>
</protein>
<comment type="caution">
    <text evidence="1">The sequence shown here is derived from an EMBL/GenBank/DDBJ whole genome shotgun (WGS) entry which is preliminary data.</text>
</comment>
<gene>
    <name evidence="1" type="ORF">PCASD_05138</name>
</gene>
<dbReference type="EMBL" id="PGCI01000056">
    <property type="protein sequence ID" value="PLW44581.1"/>
    <property type="molecule type" value="Genomic_DNA"/>
</dbReference>
<accession>A0A2N5V3L0</accession>
<sequence>MGDAHDEIGSPAIRLQRHKYLPHSRHFVSPQELEHVLYNSHRLIIKDLNFFPLHTIGSSSAVLLAQRTKLLRRVIPIRSRRDWPEMQARMIPWKSAGEPEQPPASDLSVATLQQTVNIIHEELTWHNRGVIFPSPSHPRSNLRRGLLLKAEPCPTQPSRQSRASYFLSDAMDNPQLVAIQQLILALQQTVNTIHEEHTRDQLLDRHEPGVVPRTQEKLMLWTVEMAAFDKSWPSAAALRRASKKKGCVATTLSPSILIAIGRK</sequence>
<evidence type="ECO:0000313" key="1">
    <source>
        <dbReference type="EMBL" id="PLW44581.1"/>
    </source>
</evidence>
<dbReference type="AlphaFoldDB" id="A0A2N5V3L0"/>
<name>A0A2N5V3L0_9BASI</name>
<organism evidence="1 2">
    <name type="scientific">Puccinia coronata f. sp. avenae</name>
    <dbReference type="NCBI Taxonomy" id="200324"/>
    <lineage>
        <taxon>Eukaryota</taxon>
        <taxon>Fungi</taxon>
        <taxon>Dikarya</taxon>
        <taxon>Basidiomycota</taxon>
        <taxon>Pucciniomycotina</taxon>
        <taxon>Pucciniomycetes</taxon>
        <taxon>Pucciniales</taxon>
        <taxon>Pucciniaceae</taxon>
        <taxon>Puccinia</taxon>
    </lineage>
</organism>
<evidence type="ECO:0000313" key="2">
    <source>
        <dbReference type="Proteomes" id="UP000235392"/>
    </source>
</evidence>
<reference evidence="1 2" key="1">
    <citation type="submission" date="2017-11" db="EMBL/GenBank/DDBJ databases">
        <title>De novo assembly and phasing of dikaryotic genomes from two isolates of Puccinia coronata f. sp. avenae, the causal agent of oat crown rust.</title>
        <authorList>
            <person name="Miller M.E."/>
            <person name="Zhang Y."/>
            <person name="Omidvar V."/>
            <person name="Sperschneider J."/>
            <person name="Schwessinger B."/>
            <person name="Raley C."/>
            <person name="Palmer J.M."/>
            <person name="Garnica D."/>
            <person name="Upadhyaya N."/>
            <person name="Rathjen J."/>
            <person name="Taylor J.M."/>
            <person name="Park R.F."/>
            <person name="Dodds P.N."/>
            <person name="Hirsch C.D."/>
            <person name="Kianian S.F."/>
            <person name="Figueroa M."/>
        </authorList>
    </citation>
    <scope>NUCLEOTIDE SEQUENCE [LARGE SCALE GENOMIC DNA]</scope>
    <source>
        <strain evidence="1">12SD80</strain>
    </source>
</reference>
<proteinExistence type="predicted"/>
<dbReference type="Proteomes" id="UP000235392">
    <property type="component" value="Unassembled WGS sequence"/>
</dbReference>